<reference evidence="21" key="1">
    <citation type="submission" date="2025-08" db="UniProtKB">
        <authorList>
            <consortium name="Ensembl"/>
        </authorList>
    </citation>
    <scope>IDENTIFICATION</scope>
</reference>
<dbReference type="InterPro" id="IPR018506">
    <property type="entry name" value="Cyt_B5_heme-BS"/>
</dbReference>
<evidence type="ECO:0000256" key="2">
    <source>
        <dbReference type="ARBA" id="ARBA00001970"/>
    </source>
</evidence>
<dbReference type="Ensembl" id="ENSSPUT00000020536.1">
    <property type="protein sequence ID" value="ENSSPUP00000019278.1"/>
    <property type="gene ID" value="ENSSPUG00000014855.1"/>
</dbReference>
<dbReference type="InterPro" id="IPR005066">
    <property type="entry name" value="MoCF_OxRdtse_dimer"/>
</dbReference>
<dbReference type="Gene3D" id="3.90.420.10">
    <property type="entry name" value="Oxidoreductase, molybdopterin-binding domain"/>
    <property type="match status" value="1"/>
</dbReference>
<evidence type="ECO:0000256" key="1">
    <source>
        <dbReference type="ARBA" id="ARBA00001924"/>
    </source>
</evidence>
<dbReference type="Pfam" id="PF00174">
    <property type="entry name" value="Oxidored_molyb"/>
    <property type="match status" value="1"/>
</dbReference>
<dbReference type="CDD" id="cd02111">
    <property type="entry name" value="eukary_SO_Moco"/>
    <property type="match status" value="1"/>
</dbReference>
<feature type="region of interest" description="Disordered" evidence="19">
    <location>
        <begin position="163"/>
        <end position="185"/>
    </location>
</feature>
<comment type="function">
    <text evidence="16">Catalyzes the oxidation of sulfite to sulfate, the terminal reaction in the oxidative degradation of sulfur-containing amino acids.</text>
</comment>
<dbReference type="GO" id="GO:0043546">
    <property type="term" value="F:molybdopterin cofactor binding"/>
    <property type="evidence" value="ECO:0007669"/>
    <property type="project" value="InterPro"/>
</dbReference>
<evidence type="ECO:0000256" key="18">
    <source>
        <dbReference type="ARBA" id="ARBA00068461"/>
    </source>
</evidence>
<evidence type="ECO:0000256" key="7">
    <source>
        <dbReference type="ARBA" id="ARBA00012505"/>
    </source>
</evidence>
<keyword evidence="8" id="KW-0500">Molybdenum</keyword>
<dbReference type="Pfam" id="PF00173">
    <property type="entry name" value="Cyt-b5"/>
    <property type="match status" value="1"/>
</dbReference>
<dbReference type="SUPFAM" id="SSF55856">
    <property type="entry name" value="Cytochrome b5-like heme/steroid binding domain"/>
    <property type="match status" value="1"/>
</dbReference>
<dbReference type="InterPro" id="IPR008335">
    <property type="entry name" value="Mopterin_OxRdtase_euk"/>
</dbReference>
<dbReference type="PANTHER" id="PTHR19372">
    <property type="entry name" value="SULFITE REDUCTASE"/>
    <property type="match status" value="1"/>
</dbReference>
<dbReference type="EC" id="1.8.3.1" evidence="7"/>
<dbReference type="SUPFAM" id="SSF81296">
    <property type="entry name" value="E set domains"/>
    <property type="match status" value="1"/>
</dbReference>
<keyword evidence="12" id="KW-0809">Transit peptide</keyword>
<keyword evidence="14" id="KW-0408">Iron</keyword>
<dbReference type="PRINTS" id="PR00363">
    <property type="entry name" value="CYTOCHROMEB5"/>
</dbReference>
<evidence type="ECO:0000256" key="16">
    <source>
        <dbReference type="ARBA" id="ARBA00033734"/>
    </source>
</evidence>
<dbReference type="PRINTS" id="PR00407">
    <property type="entry name" value="EUMOPTERIN"/>
</dbReference>
<dbReference type="PROSITE" id="PS00559">
    <property type="entry name" value="MOLYBDOPTERIN_EUK"/>
    <property type="match status" value="1"/>
</dbReference>
<evidence type="ECO:0000256" key="17">
    <source>
        <dbReference type="ARBA" id="ARBA00049078"/>
    </source>
</evidence>
<dbReference type="FunFam" id="2.60.40.650:FF:000003">
    <property type="entry name" value="Sulfite oxidase, mitochondrial"/>
    <property type="match status" value="1"/>
</dbReference>
<dbReference type="FunFam" id="3.90.420.10:FF:000002">
    <property type="entry name" value="sulfite oxidase, mitochondrial"/>
    <property type="match status" value="1"/>
</dbReference>
<dbReference type="SMART" id="SM01117">
    <property type="entry name" value="Cyt-b5"/>
    <property type="match status" value="1"/>
</dbReference>
<dbReference type="Gene3D" id="3.10.120.10">
    <property type="entry name" value="Cytochrome b5-like heme/steroid binding domain"/>
    <property type="match status" value="1"/>
</dbReference>
<comment type="subunit">
    <text evidence="6">Homodimer.</text>
</comment>
<dbReference type="InterPro" id="IPR001199">
    <property type="entry name" value="Cyt_B5-like_heme/steroid-bd"/>
</dbReference>
<comment type="cofactor">
    <cofactor evidence="1">
        <name>Mo-molybdopterin</name>
        <dbReference type="ChEBI" id="CHEBI:71302"/>
    </cofactor>
</comment>
<dbReference type="SUPFAM" id="SSF56524">
    <property type="entry name" value="Oxidoreductase molybdopterin-binding domain"/>
    <property type="match status" value="1"/>
</dbReference>
<evidence type="ECO:0000256" key="13">
    <source>
        <dbReference type="ARBA" id="ARBA00023002"/>
    </source>
</evidence>
<keyword evidence="13" id="KW-0560">Oxidoreductase</keyword>
<dbReference type="Proteomes" id="UP000694392">
    <property type="component" value="Unplaced"/>
</dbReference>
<gene>
    <name evidence="21" type="primary">SUOX</name>
</gene>
<evidence type="ECO:0000256" key="6">
    <source>
        <dbReference type="ARBA" id="ARBA00011738"/>
    </source>
</evidence>
<evidence type="ECO:0000256" key="9">
    <source>
        <dbReference type="ARBA" id="ARBA00022553"/>
    </source>
</evidence>
<comment type="pathway">
    <text evidence="4">Sulfur metabolism.</text>
</comment>
<dbReference type="GeneTree" id="ENSGT00390000003749"/>
<evidence type="ECO:0000256" key="15">
    <source>
        <dbReference type="ARBA" id="ARBA00023128"/>
    </source>
</evidence>
<dbReference type="InterPro" id="IPR014756">
    <property type="entry name" value="Ig_E-set"/>
</dbReference>
<dbReference type="PROSITE" id="PS00191">
    <property type="entry name" value="CYTOCHROME_B5_1"/>
    <property type="match status" value="1"/>
</dbReference>
<comment type="catalytic activity">
    <reaction evidence="17">
        <text>sulfite + O2 + H2O = sulfate + H2O2</text>
        <dbReference type="Rhea" id="RHEA:24600"/>
        <dbReference type="ChEBI" id="CHEBI:15377"/>
        <dbReference type="ChEBI" id="CHEBI:15379"/>
        <dbReference type="ChEBI" id="CHEBI:16189"/>
        <dbReference type="ChEBI" id="CHEBI:16240"/>
        <dbReference type="ChEBI" id="CHEBI:17359"/>
        <dbReference type="EC" id="1.8.3.1"/>
    </reaction>
    <physiologicalReaction direction="left-to-right" evidence="17">
        <dbReference type="Rhea" id="RHEA:24601"/>
    </physiologicalReaction>
</comment>
<evidence type="ECO:0000256" key="8">
    <source>
        <dbReference type="ARBA" id="ARBA00022505"/>
    </source>
</evidence>
<comment type="cofactor">
    <cofactor evidence="2">
        <name>heme b</name>
        <dbReference type="ChEBI" id="CHEBI:60344"/>
    </cofactor>
</comment>
<dbReference type="UniPathway" id="UPA00096"/>
<evidence type="ECO:0000256" key="11">
    <source>
        <dbReference type="ARBA" id="ARBA00022723"/>
    </source>
</evidence>
<protein>
    <recommendedName>
        <fullName evidence="18">Sulfite oxidase, mitochondrial</fullName>
        <ecNumber evidence="7">1.8.3.1</ecNumber>
    </recommendedName>
</protein>
<keyword evidence="11" id="KW-0479">Metal-binding</keyword>
<dbReference type="GO" id="GO:0030151">
    <property type="term" value="F:molybdenum ion binding"/>
    <property type="evidence" value="ECO:0007669"/>
    <property type="project" value="InterPro"/>
</dbReference>
<accession>A0A8D0HHF2</accession>
<dbReference type="InterPro" id="IPR036400">
    <property type="entry name" value="Cyt_B5-like_heme/steroid_sf"/>
</dbReference>
<evidence type="ECO:0000256" key="10">
    <source>
        <dbReference type="ARBA" id="ARBA00022617"/>
    </source>
</evidence>
<keyword evidence="15" id="KW-0496">Mitochondrion</keyword>
<evidence type="ECO:0000256" key="19">
    <source>
        <dbReference type="SAM" id="MobiDB-lite"/>
    </source>
</evidence>
<dbReference type="Pfam" id="PF03404">
    <property type="entry name" value="Mo-co_dimer"/>
    <property type="match status" value="1"/>
</dbReference>
<keyword evidence="10" id="KW-0349">Heme</keyword>
<dbReference type="AlphaFoldDB" id="A0A8D0HHF2"/>
<evidence type="ECO:0000313" key="22">
    <source>
        <dbReference type="Proteomes" id="UP000694392"/>
    </source>
</evidence>
<evidence type="ECO:0000256" key="12">
    <source>
        <dbReference type="ARBA" id="ARBA00022946"/>
    </source>
</evidence>
<keyword evidence="22" id="KW-1185">Reference proteome</keyword>
<evidence type="ECO:0000256" key="4">
    <source>
        <dbReference type="ARBA" id="ARBA00004678"/>
    </source>
</evidence>
<dbReference type="Gene3D" id="2.60.40.650">
    <property type="match status" value="1"/>
</dbReference>
<evidence type="ECO:0000256" key="3">
    <source>
        <dbReference type="ARBA" id="ARBA00004569"/>
    </source>
</evidence>
<dbReference type="PANTHER" id="PTHR19372:SF7">
    <property type="entry name" value="SULFITE OXIDASE, MITOCHONDRIAL"/>
    <property type="match status" value="1"/>
</dbReference>
<dbReference type="GO" id="GO:0006790">
    <property type="term" value="P:sulfur compound metabolic process"/>
    <property type="evidence" value="ECO:0007669"/>
    <property type="project" value="UniProtKB-UniPathway"/>
</dbReference>
<dbReference type="InterPro" id="IPR022407">
    <property type="entry name" value="OxRdtase_Mopterin_BS"/>
</dbReference>
<dbReference type="GO" id="GO:0020037">
    <property type="term" value="F:heme binding"/>
    <property type="evidence" value="ECO:0007669"/>
    <property type="project" value="InterPro"/>
</dbReference>
<evidence type="ECO:0000259" key="20">
    <source>
        <dbReference type="PROSITE" id="PS50255"/>
    </source>
</evidence>
<dbReference type="FunFam" id="3.10.120.10:FF:000007">
    <property type="entry name" value="Sulfite oxidase, mitochondrial"/>
    <property type="match status" value="1"/>
</dbReference>
<evidence type="ECO:0000256" key="5">
    <source>
        <dbReference type="ARBA" id="ARBA00004971"/>
    </source>
</evidence>
<sequence length="547" mass="59464">MASIKPLSCRCWASAWTTCPQACTTWMSPHPHSTWSGSSDGSRRRGRHRLAAASGALMGLGAVLAYAGHRRQVAEPPGPALRPPFPKYTRAEVACHRSEAERVWVTYGSDIFDITDFLELHPGGKGKILLAAGGALEPFWALYAVHGQPHVLEILHGYKVGELSPEEPPPPATGDPYAGDPPRHPALKVNSARPFNAEPPAELLSETFLTPNQLFFKRNHLPVPTVDPATYQLQVQGPDGRPLSLSLAELRSRFPRHEVTATLQCAGNRRSEMNAVRQVKGLEWGTAAIGTARWAGARLRDVLAHAGYAPDDGHNHVCFEGLDRDLSGTTYGASIPFRKAMNAEEDVLLAYEMNGEALPRDHGFPVRVVVPGVVGARNVKWLGRISVGPDESQSHWQQNDYKGFSPSVDWDTVDFTTAPAIQEMPVQSAITEPVPGATVPPGDLTVKGYAWSGGGRGIVRVDVSLDGGQTWHVATLAGEEQVPGRVWAWKLWQVTAPIPPGVTHLNILCKAVDASYNVQPDTVAPIWNLRGVLSNAWHRVTVTVERE</sequence>
<evidence type="ECO:0000313" key="21">
    <source>
        <dbReference type="Ensembl" id="ENSSPUP00000019278.1"/>
    </source>
</evidence>
<dbReference type="InterPro" id="IPR000572">
    <property type="entry name" value="OxRdtase_Mopterin-bd_dom"/>
</dbReference>
<dbReference type="InterPro" id="IPR036374">
    <property type="entry name" value="OxRdtase_Mopterin-bd_sf"/>
</dbReference>
<reference evidence="21" key="2">
    <citation type="submission" date="2025-09" db="UniProtKB">
        <authorList>
            <consortium name="Ensembl"/>
        </authorList>
    </citation>
    <scope>IDENTIFICATION</scope>
</reference>
<comment type="pathway">
    <text evidence="5">Energy metabolism; sulfur metabolism.</text>
</comment>
<dbReference type="GO" id="GO:0008482">
    <property type="term" value="F:sulfite oxidase activity"/>
    <property type="evidence" value="ECO:0007669"/>
    <property type="project" value="UniProtKB-EC"/>
</dbReference>
<name>A0A8D0HHF2_SPHPU</name>
<proteinExistence type="predicted"/>
<comment type="subcellular location">
    <subcellularLocation>
        <location evidence="3">Mitochondrion intermembrane space</location>
    </subcellularLocation>
</comment>
<evidence type="ECO:0000256" key="14">
    <source>
        <dbReference type="ARBA" id="ARBA00023004"/>
    </source>
</evidence>
<dbReference type="OMA" id="TWHVAEL"/>
<feature type="domain" description="Cytochrome b5 heme-binding" evidence="20">
    <location>
        <begin position="85"/>
        <end position="164"/>
    </location>
</feature>
<dbReference type="PROSITE" id="PS50255">
    <property type="entry name" value="CYTOCHROME_B5_2"/>
    <property type="match status" value="1"/>
</dbReference>
<organism evidence="21 22">
    <name type="scientific">Sphenodon punctatus</name>
    <name type="common">Tuatara</name>
    <name type="synonym">Hatteria punctata</name>
    <dbReference type="NCBI Taxonomy" id="8508"/>
    <lineage>
        <taxon>Eukaryota</taxon>
        <taxon>Metazoa</taxon>
        <taxon>Chordata</taxon>
        <taxon>Craniata</taxon>
        <taxon>Vertebrata</taxon>
        <taxon>Euteleostomi</taxon>
        <taxon>Lepidosauria</taxon>
        <taxon>Sphenodontia</taxon>
        <taxon>Sphenodontidae</taxon>
        <taxon>Sphenodon</taxon>
    </lineage>
</organism>
<keyword evidence="9" id="KW-0597">Phosphoprotein</keyword>
<dbReference type="GO" id="GO:0005758">
    <property type="term" value="C:mitochondrial intermembrane space"/>
    <property type="evidence" value="ECO:0007669"/>
    <property type="project" value="UniProtKB-SubCell"/>
</dbReference>